<dbReference type="EMBL" id="BGZK01006518">
    <property type="protein sequence ID" value="GBO99224.1"/>
    <property type="molecule type" value="Genomic_DNA"/>
</dbReference>
<dbReference type="Proteomes" id="UP000299102">
    <property type="component" value="Unassembled WGS sequence"/>
</dbReference>
<organism evidence="1 2">
    <name type="scientific">Eumeta variegata</name>
    <name type="common">Bagworm moth</name>
    <name type="synonym">Eumeta japonica</name>
    <dbReference type="NCBI Taxonomy" id="151549"/>
    <lineage>
        <taxon>Eukaryota</taxon>
        <taxon>Metazoa</taxon>
        <taxon>Ecdysozoa</taxon>
        <taxon>Arthropoda</taxon>
        <taxon>Hexapoda</taxon>
        <taxon>Insecta</taxon>
        <taxon>Pterygota</taxon>
        <taxon>Neoptera</taxon>
        <taxon>Endopterygota</taxon>
        <taxon>Lepidoptera</taxon>
        <taxon>Glossata</taxon>
        <taxon>Ditrysia</taxon>
        <taxon>Tineoidea</taxon>
        <taxon>Psychidae</taxon>
        <taxon>Oiketicinae</taxon>
        <taxon>Eumeta</taxon>
    </lineage>
</organism>
<name>A0A4C1SAU2_EUMVA</name>
<feature type="non-terminal residue" evidence="1">
    <location>
        <position position="1"/>
    </location>
</feature>
<evidence type="ECO:0000313" key="2">
    <source>
        <dbReference type="Proteomes" id="UP000299102"/>
    </source>
</evidence>
<keyword evidence="2" id="KW-1185">Reference proteome</keyword>
<comment type="caution">
    <text evidence="1">The sequence shown here is derived from an EMBL/GenBank/DDBJ whole genome shotgun (WGS) entry which is preliminary data.</text>
</comment>
<protein>
    <submittedName>
        <fullName evidence="1">Uncharacterized protein</fullName>
    </submittedName>
</protein>
<sequence length="44" mass="4873">SQRHFTGDCVGVGPWLYTDCTIFPSLGEGGDKFVQLLLQPQQPH</sequence>
<accession>A0A4C1SAU2</accession>
<evidence type="ECO:0000313" key="1">
    <source>
        <dbReference type="EMBL" id="GBO99224.1"/>
    </source>
</evidence>
<reference evidence="1 2" key="1">
    <citation type="journal article" date="2019" name="Commun. Biol.">
        <title>The bagworm genome reveals a unique fibroin gene that provides high tensile strength.</title>
        <authorList>
            <person name="Kono N."/>
            <person name="Nakamura H."/>
            <person name="Ohtoshi R."/>
            <person name="Tomita M."/>
            <person name="Numata K."/>
            <person name="Arakawa K."/>
        </authorList>
    </citation>
    <scope>NUCLEOTIDE SEQUENCE [LARGE SCALE GENOMIC DNA]</scope>
</reference>
<gene>
    <name evidence="1" type="ORF">EVAR_101685_1</name>
</gene>
<dbReference type="AlphaFoldDB" id="A0A4C1SAU2"/>
<proteinExistence type="predicted"/>